<feature type="transmembrane region" description="Helical" evidence="1">
    <location>
        <begin position="6"/>
        <end position="27"/>
    </location>
</feature>
<evidence type="ECO:0000256" key="1">
    <source>
        <dbReference type="SAM" id="Phobius"/>
    </source>
</evidence>
<keyword evidence="1" id="KW-1133">Transmembrane helix</keyword>
<gene>
    <name evidence="2" type="ORF">CcCBS67573_g04806</name>
</gene>
<feature type="transmembrane region" description="Helical" evidence="1">
    <location>
        <begin position="87"/>
        <end position="113"/>
    </location>
</feature>
<protein>
    <recommendedName>
        <fullName evidence="4">TLC domain-containing protein</fullName>
    </recommendedName>
</protein>
<reference evidence="2 3" key="1">
    <citation type="journal article" date="2019" name="Sci. Rep.">
        <title>Comparative genomics of chytrid fungi reveal insights into the obligate biotrophic and pathogenic lifestyle of Synchytrium endobioticum.</title>
        <authorList>
            <person name="van de Vossenberg B.T.L.H."/>
            <person name="Warris S."/>
            <person name="Nguyen H.D.T."/>
            <person name="van Gent-Pelzer M.P.E."/>
            <person name="Joly D.L."/>
            <person name="van de Geest H.C."/>
            <person name="Bonants P.J.M."/>
            <person name="Smith D.S."/>
            <person name="Levesque C.A."/>
            <person name="van der Lee T.A.J."/>
        </authorList>
    </citation>
    <scope>NUCLEOTIDE SEQUENCE [LARGE SCALE GENOMIC DNA]</scope>
    <source>
        <strain evidence="2 3">CBS 675.73</strain>
    </source>
</reference>
<name>A0A507FEC5_9FUNG</name>
<accession>A0A507FEC5</accession>
<organism evidence="2 3">
    <name type="scientific">Chytriomyces confervae</name>
    <dbReference type="NCBI Taxonomy" id="246404"/>
    <lineage>
        <taxon>Eukaryota</taxon>
        <taxon>Fungi</taxon>
        <taxon>Fungi incertae sedis</taxon>
        <taxon>Chytridiomycota</taxon>
        <taxon>Chytridiomycota incertae sedis</taxon>
        <taxon>Chytridiomycetes</taxon>
        <taxon>Chytridiales</taxon>
        <taxon>Chytriomycetaceae</taxon>
        <taxon>Chytriomyces</taxon>
    </lineage>
</organism>
<dbReference type="AlphaFoldDB" id="A0A507FEC5"/>
<comment type="caution">
    <text evidence="2">The sequence shown here is derived from an EMBL/GenBank/DDBJ whole genome shotgun (WGS) entry which is preliminary data.</text>
</comment>
<evidence type="ECO:0008006" key="4">
    <source>
        <dbReference type="Google" id="ProtNLM"/>
    </source>
</evidence>
<evidence type="ECO:0000313" key="3">
    <source>
        <dbReference type="Proteomes" id="UP000320333"/>
    </source>
</evidence>
<evidence type="ECO:0000313" key="2">
    <source>
        <dbReference type="EMBL" id="TPX73930.1"/>
    </source>
</evidence>
<keyword evidence="1" id="KW-0812">Transmembrane</keyword>
<dbReference type="EMBL" id="QEAP01000155">
    <property type="protein sequence ID" value="TPX73930.1"/>
    <property type="molecule type" value="Genomic_DNA"/>
</dbReference>
<keyword evidence="1" id="KW-0472">Membrane</keyword>
<feature type="transmembrane region" description="Helical" evidence="1">
    <location>
        <begin position="125"/>
        <end position="152"/>
    </location>
</feature>
<dbReference type="Proteomes" id="UP000320333">
    <property type="component" value="Unassembled WGS sequence"/>
</dbReference>
<keyword evidence="3" id="KW-1185">Reference proteome</keyword>
<dbReference type="OrthoDB" id="2121269at2759"/>
<feature type="transmembrane region" description="Helical" evidence="1">
    <location>
        <begin position="215"/>
        <end position="240"/>
    </location>
</feature>
<sequence length="295" mass="32987">METLQTLHITLNHAFLASTLAALGWCIQKRRFVHLPPRPNTHRTLLQSPFISQFQLQLAVHFVFYTVELLATDLVHEFPSMAVHHVVALGIFFVYINDAGTTSVTTLFLFWVLLPVVADQPHYYYALLTAYNTVLHAVGIICLLNSFTLVAWDRLATSFKPDANDRVHSNSMPYKPLICNTSPHILGVFAILEACVNYYSYCDHYNGTVCPPEGYYAAMAMGIFVFSCAAAWVASFLMVLEGCAPIGVMLGQRENGGGFWDLDDVDLSLDLRNVRGFLKLRQFAAGVKEVDAKEE</sequence>
<proteinExistence type="predicted"/>